<evidence type="ECO:0000256" key="4">
    <source>
        <dbReference type="ARBA" id="ARBA00023163"/>
    </source>
</evidence>
<evidence type="ECO:0000259" key="5">
    <source>
        <dbReference type="PROSITE" id="PS50932"/>
    </source>
</evidence>
<dbReference type="Gene3D" id="3.40.50.2300">
    <property type="match status" value="2"/>
</dbReference>
<keyword evidence="4" id="KW-0804">Transcription</keyword>
<evidence type="ECO:0000256" key="3">
    <source>
        <dbReference type="ARBA" id="ARBA00023125"/>
    </source>
</evidence>
<protein>
    <submittedName>
        <fullName evidence="6">LacI family DNA-binding transcriptional regulator</fullName>
    </submittedName>
</protein>
<keyword evidence="7" id="KW-1185">Reference proteome</keyword>
<sequence>MAKTAGVSLASASYALNGTGSLGEATRDHILQVADKLGYRQNLSARAMRTGKTGALGLVLPDLTNPFFPTLAQSVIQTARQRSYSVFVTDTEGSEELEIASIRLLVEHGVDGIVWFPVGDRNTAGTLLSGVPTVVIDRTIPGFESIQADYAGGGRLAAEHLVQAGHTSIGIISGPTDVLSMRQRCDAAASYIQQHGKLAYRVVNAFSTDLEPKVKEAIRSRAATAVFVGADLIALGVMQYAQSIKLKVPAQLSVIGFDDVPWAQMTSPALTTIDMPLGEMAAEAVAALLRRTDEQADLRRKIVFDTALVQRGSVQRPAKR</sequence>
<dbReference type="Gene3D" id="1.10.260.40">
    <property type="entry name" value="lambda repressor-like DNA-binding domains"/>
    <property type="match status" value="1"/>
</dbReference>
<dbReference type="CDD" id="cd01392">
    <property type="entry name" value="HTH_LacI"/>
    <property type="match status" value="1"/>
</dbReference>
<dbReference type="Pfam" id="PF13377">
    <property type="entry name" value="Peripla_BP_3"/>
    <property type="match status" value="1"/>
</dbReference>
<dbReference type="PANTHER" id="PTHR30146">
    <property type="entry name" value="LACI-RELATED TRANSCRIPTIONAL REPRESSOR"/>
    <property type="match status" value="1"/>
</dbReference>
<dbReference type="RefSeq" id="WP_203167083.1">
    <property type="nucleotide sequence ID" value="NZ_JAEVLS010000002.1"/>
</dbReference>
<evidence type="ECO:0000313" key="7">
    <source>
        <dbReference type="Proteomes" id="UP000661077"/>
    </source>
</evidence>
<keyword evidence="2" id="KW-0805">Transcription regulation</keyword>
<dbReference type="PANTHER" id="PTHR30146:SF148">
    <property type="entry name" value="HTH-TYPE TRANSCRIPTIONAL REPRESSOR PURR-RELATED"/>
    <property type="match status" value="1"/>
</dbReference>
<evidence type="ECO:0000256" key="2">
    <source>
        <dbReference type="ARBA" id="ARBA00023015"/>
    </source>
</evidence>
<dbReference type="GO" id="GO:0003677">
    <property type="term" value="F:DNA binding"/>
    <property type="evidence" value="ECO:0007669"/>
    <property type="project" value="UniProtKB-KW"/>
</dbReference>
<evidence type="ECO:0000256" key="1">
    <source>
        <dbReference type="ARBA" id="ARBA00022491"/>
    </source>
</evidence>
<keyword evidence="1" id="KW-0678">Repressor</keyword>
<dbReference type="SUPFAM" id="SSF53822">
    <property type="entry name" value="Periplasmic binding protein-like I"/>
    <property type="match status" value="1"/>
</dbReference>
<comment type="caution">
    <text evidence="6">The sequence shown here is derived from an EMBL/GenBank/DDBJ whole genome shotgun (WGS) entry which is preliminary data.</text>
</comment>
<reference evidence="6 7" key="1">
    <citation type="journal article" date="2021" name="Int. J. Syst. Evol. Microbiol.">
        <title>Steroidobacter gossypii sp. nov., isolated from soil of cotton cropping field.</title>
        <authorList>
            <person name="Huang R."/>
            <person name="Yang S."/>
            <person name="Zhen C."/>
            <person name="Liu W."/>
        </authorList>
    </citation>
    <scope>NUCLEOTIDE SEQUENCE [LARGE SCALE GENOMIC DNA]</scope>
    <source>
        <strain evidence="6 7">S1-65</strain>
    </source>
</reference>
<keyword evidence="3 6" id="KW-0238">DNA-binding</keyword>
<organism evidence="6 7">
    <name type="scientific">Steroidobacter gossypii</name>
    <dbReference type="NCBI Taxonomy" id="2805490"/>
    <lineage>
        <taxon>Bacteria</taxon>
        <taxon>Pseudomonadati</taxon>
        <taxon>Pseudomonadota</taxon>
        <taxon>Gammaproteobacteria</taxon>
        <taxon>Steroidobacterales</taxon>
        <taxon>Steroidobacteraceae</taxon>
        <taxon>Steroidobacter</taxon>
    </lineage>
</organism>
<dbReference type="InterPro" id="IPR046335">
    <property type="entry name" value="LacI/GalR-like_sensor"/>
</dbReference>
<dbReference type="SMART" id="SM00354">
    <property type="entry name" value="HTH_LACI"/>
    <property type="match status" value="1"/>
</dbReference>
<dbReference type="EMBL" id="JAEVLS010000002">
    <property type="protein sequence ID" value="MBM0105015.1"/>
    <property type="molecule type" value="Genomic_DNA"/>
</dbReference>
<feature type="domain" description="HTH lacI-type" evidence="5">
    <location>
        <begin position="1"/>
        <end position="50"/>
    </location>
</feature>
<dbReference type="Proteomes" id="UP000661077">
    <property type="component" value="Unassembled WGS sequence"/>
</dbReference>
<dbReference type="InterPro" id="IPR000843">
    <property type="entry name" value="HTH_LacI"/>
</dbReference>
<gene>
    <name evidence="6" type="ORF">JM946_09655</name>
</gene>
<evidence type="ECO:0000313" key="6">
    <source>
        <dbReference type="EMBL" id="MBM0105015.1"/>
    </source>
</evidence>
<proteinExistence type="predicted"/>
<dbReference type="PROSITE" id="PS50932">
    <property type="entry name" value="HTH_LACI_2"/>
    <property type="match status" value="1"/>
</dbReference>
<dbReference type="InterPro" id="IPR010982">
    <property type="entry name" value="Lambda_DNA-bd_dom_sf"/>
</dbReference>
<accession>A0ABS1WVL5</accession>
<dbReference type="Pfam" id="PF00356">
    <property type="entry name" value="LacI"/>
    <property type="match status" value="1"/>
</dbReference>
<name>A0ABS1WVL5_9GAMM</name>
<dbReference type="SUPFAM" id="SSF47413">
    <property type="entry name" value="lambda repressor-like DNA-binding domains"/>
    <property type="match status" value="1"/>
</dbReference>
<dbReference type="InterPro" id="IPR028082">
    <property type="entry name" value="Peripla_BP_I"/>
</dbReference>
<dbReference type="CDD" id="cd06267">
    <property type="entry name" value="PBP1_LacI_sugar_binding-like"/>
    <property type="match status" value="1"/>
</dbReference>